<name>A0A0D3R407_9VIRU</name>
<dbReference type="EMBL" id="KP266743">
    <property type="protein sequence ID" value="AJR29243.1"/>
    <property type="molecule type" value="Genomic_DNA"/>
</dbReference>
<dbReference type="Proteomes" id="UP000113061">
    <property type="component" value="Segment"/>
</dbReference>
<proteinExistence type="predicted"/>
<gene>
    <name evidence="1" type="ORF">ToRV1_ORF12L</name>
</gene>
<evidence type="ECO:0000313" key="2">
    <source>
        <dbReference type="Proteomes" id="UP000113061"/>
    </source>
</evidence>
<organism evidence="1 2">
    <name type="scientific">Tortoise ranavirus</name>
    <dbReference type="NCBI Taxonomy" id="1585660"/>
    <lineage>
        <taxon>Viruses</taxon>
        <taxon>Varidnaviria</taxon>
        <taxon>Bamfordvirae</taxon>
        <taxon>Nucleocytoviricota</taxon>
        <taxon>Megaviricetes</taxon>
        <taxon>Pimascovirales</taxon>
        <taxon>Pimascovirales incertae sedis</taxon>
        <taxon>Iridoviridae</taxon>
        <taxon>Alphairidovirinae</taxon>
        <taxon>Ranavirus</taxon>
        <taxon>Ranavirus alytes1</taxon>
        <taxon>Common midwife toad virus</taxon>
    </lineage>
</organism>
<sequence length="90" mass="9618">MAAARPAKTEDTLSSAWVSAGGSVRTRVSTGAAGASTVGLSIFFIRALQREGFLLTETFQSRLFLCRLECVVHIWIISITAPFSGTPQCP</sequence>
<accession>A0A0D3R407</accession>
<evidence type="ECO:0000313" key="1">
    <source>
        <dbReference type="EMBL" id="AJR29243.1"/>
    </source>
</evidence>
<protein>
    <submittedName>
        <fullName evidence="1">Uncharacterized protein</fullName>
    </submittedName>
</protein>
<reference evidence="1 2" key="1">
    <citation type="journal article" date="2015" name="PLoS ONE">
        <title>Phylogeny and differentiation of reptilian and amphibian ranaviruses detected in europe.</title>
        <authorList>
            <person name="Stohr A.C."/>
            <person name="Lopez-Bueno A."/>
            <person name="Blahak S."/>
            <person name="Caeiro M.F."/>
            <person name="Rosa G.M."/>
            <person name="Alves de Matos A.P."/>
            <person name="Martel A."/>
            <person name="Alejo A."/>
            <person name="Marschang R.E."/>
        </authorList>
    </citation>
    <scope>NUCLEOTIDE SEQUENCE [LARGE SCALE GENOMIC DNA]</scope>
    <source>
        <strain evidence="1">1</strain>
    </source>
</reference>